<accession>A0A840I6P8</accession>
<dbReference type="InterPro" id="IPR001466">
    <property type="entry name" value="Beta-lactam-related"/>
</dbReference>
<dbReference type="Pfam" id="PF00144">
    <property type="entry name" value="Beta-lactamase"/>
    <property type="match status" value="1"/>
</dbReference>
<reference evidence="2 3" key="1">
    <citation type="submission" date="2020-08" db="EMBL/GenBank/DDBJ databases">
        <title>Genomic Encyclopedia of Type Strains, Phase IV (KMG-IV): sequencing the most valuable type-strain genomes for metagenomic binning, comparative biology and taxonomic classification.</title>
        <authorList>
            <person name="Goeker M."/>
        </authorList>
    </citation>
    <scope>NUCLEOTIDE SEQUENCE [LARGE SCALE GENOMIC DNA]</scope>
    <source>
        <strain evidence="2 3">DSM 102850</strain>
    </source>
</reference>
<organism evidence="2 3">
    <name type="scientific">Parvularcula dongshanensis</name>
    <dbReference type="NCBI Taxonomy" id="1173995"/>
    <lineage>
        <taxon>Bacteria</taxon>
        <taxon>Pseudomonadati</taxon>
        <taxon>Pseudomonadota</taxon>
        <taxon>Alphaproteobacteria</taxon>
        <taxon>Parvularculales</taxon>
        <taxon>Parvularculaceae</taxon>
        <taxon>Parvularcula</taxon>
    </lineage>
</organism>
<name>A0A840I6P8_9PROT</name>
<dbReference type="EMBL" id="JACHOB010000005">
    <property type="protein sequence ID" value="MBB4659931.1"/>
    <property type="molecule type" value="Genomic_DNA"/>
</dbReference>
<dbReference type="AlphaFoldDB" id="A0A840I6P8"/>
<dbReference type="SUPFAM" id="SSF56601">
    <property type="entry name" value="beta-lactamase/transpeptidase-like"/>
    <property type="match status" value="1"/>
</dbReference>
<evidence type="ECO:0000313" key="2">
    <source>
        <dbReference type="EMBL" id="MBB4659931.1"/>
    </source>
</evidence>
<keyword evidence="3" id="KW-1185">Reference proteome</keyword>
<dbReference type="Gene3D" id="3.40.710.10">
    <property type="entry name" value="DD-peptidase/beta-lactamase superfamily"/>
    <property type="match status" value="1"/>
</dbReference>
<dbReference type="InterPro" id="IPR012338">
    <property type="entry name" value="Beta-lactam/transpept-like"/>
</dbReference>
<proteinExistence type="predicted"/>
<feature type="domain" description="Beta-lactamase-related" evidence="1">
    <location>
        <begin position="8"/>
        <end position="333"/>
    </location>
</feature>
<protein>
    <submittedName>
        <fullName evidence="2">CubicO group peptidase (Beta-lactamase class C family)</fullName>
    </submittedName>
</protein>
<dbReference type="Proteomes" id="UP000563524">
    <property type="component" value="Unassembled WGS sequence"/>
</dbReference>
<evidence type="ECO:0000313" key="3">
    <source>
        <dbReference type="Proteomes" id="UP000563524"/>
    </source>
</evidence>
<gene>
    <name evidence="2" type="ORF">GGQ59_002472</name>
</gene>
<sequence length="363" mass="39488">MTPLDAIEAAARQGMDATGAKGLAFGFVEDGEVVGVRVLGDRNADGEPLTGRTVMYGASLTKAAFAYMVVQLAEEGVIDLDEPIPTYLSEPLTAYDGDPWVYAPYATLAGDDRWRRITPRMLLMHSAGFANFWFLEPDRGLHIHFEPGSRYAYSGDGFILMQYVLEKGLGLDVGEEMDARVFEPLGMTRTGMIWREDFADDLADGWTMEGEPVPHDDRSKVRAAGSMDTTITDVARFAAGLVRCENLSSDSCAQLTAPSLPITTPAQFPTLTEELPADERRADLSAGLGVVTFEGPQGPAFYKGGHDENTGNTLVCLKERRDCVVILSNDVRAEAAFPSIVEAALGETGAPWAWEYSSLKLER</sequence>
<dbReference type="PANTHER" id="PTHR43283:SF18">
    <property type="match status" value="1"/>
</dbReference>
<evidence type="ECO:0000259" key="1">
    <source>
        <dbReference type="Pfam" id="PF00144"/>
    </source>
</evidence>
<dbReference type="PANTHER" id="PTHR43283">
    <property type="entry name" value="BETA-LACTAMASE-RELATED"/>
    <property type="match status" value="1"/>
</dbReference>
<dbReference type="InterPro" id="IPR050789">
    <property type="entry name" value="Diverse_Enzym_Activities"/>
</dbReference>
<comment type="caution">
    <text evidence="2">The sequence shown here is derived from an EMBL/GenBank/DDBJ whole genome shotgun (WGS) entry which is preliminary data.</text>
</comment>